<dbReference type="AlphaFoldDB" id="A0A6J5GCV4"/>
<feature type="region of interest" description="Disordered" evidence="1">
    <location>
        <begin position="1"/>
        <end position="49"/>
    </location>
</feature>
<evidence type="ECO:0000256" key="1">
    <source>
        <dbReference type="SAM" id="MobiDB-lite"/>
    </source>
</evidence>
<evidence type="ECO:0000313" key="3">
    <source>
        <dbReference type="Proteomes" id="UP000494119"/>
    </source>
</evidence>
<organism evidence="2 3">
    <name type="scientific">Paraburkholderia caffeinitolerans</name>
    <dbReference type="NCBI Taxonomy" id="1723730"/>
    <lineage>
        <taxon>Bacteria</taxon>
        <taxon>Pseudomonadati</taxon>
        <taxon>Pseudomonadota</taxon>
        <taxon>Betaproteobacteria</taxon>
        <taxon>Burkholderiales</taxon>
        <taxon>Burkholderiaceae</taxon>
        <taxon>Paraburkholderia</taxon>
    </lineage>
</organism>
<reference evidence="2 3" key="1">
    <citation type="submission" date="2020-04" db="EMBL/GenBank/DDBJ databases">
        <authorList>
            <person name="De Canck E."/>
        </authorList>
    </citation>
    <scope>NUCLEOTIDE SEQUENCE [LARGE SCALE GENOMIC DNA]</scope>
    <source>
        <strain evidence="2 3">LMG 28688</strain>
    </source>
</reference>
<dbReference type="RefSeq" id="WP_165976784.1">
    <property type="nucleotide sequence ID" value="NZ_CADIKL010000023.1"/>
</dbReference>
<dbReference type="EMBL" id="CADIKL010000023">
    <property type="protein sequence ID" value="CAB3796576.1"/>
    <property type="molecule type" value="Genomic_DNA"/>
</dbReference>
<sequence length="49" mass="5336">MICSHTNPLPDPLADPTRDPERDPLTPPPPGHHGEEPQRPDGPPNKDPV</sequence>
<gene>
    <name evidence="2" type="ORF">LMG28688_04343</name>
</gene>
<protein>
    <submittedName>
        <fullName evidence="2">Uncharacterized protein</fullName>
    </submittedName>
</protein>
<feature type="compositionally biased region" description="Pro residues" evidence="1">
    <location>
        <begin position="40"/>
        <end position="49"/>
    </location>
</feature>
<proteinExistence type="predicted"/>
<accession>A0A6J5GCV4</accession>
<keyword evidence="3" id="KW-1185">Reference proteome</keyword>
<dbReference type="Proteomes" id="UP000494119">
    <property type="component" value="Unassembled WGS sequence"/>
</dbReference>
<name>A0A6J5GCV4_9BURK</name>
<evidence type="ECO:0000313" key="2">
    <source>
        <dbReference type="EMBL" id="CAB3796576.1"/>
    </source>
</evidence>